<dbReference type="EMBL" id="REGN01000518">
    <property type="protein sequence ID" value="RNA41337.1"/>
    <property type="molecule type" value="Genomic_DNA"/>
</dbReference>
<evidence type="ECO:0000313" key="2">
    <source>
        <dbReference type="Proteomes" id="UP000276133"/>
    </source>
</evidence>
<gene>
    <name evidence="1" type="ORF">BpHYR1_051698</name>
</gene>
<organism evidence="1 2">
    <name type="scientific">Brachionus plicatilis</name>
    <name type="common">Marine rotifer</name>
    <name type="synonym">Brachionus muelleri</name>
    <dbReference type="NCBI Taxonomy" id="10195"/>
    <lineage>
        <taxon>Eukaryota</taxon>
        <taxon>Metazoa</taxon>
        <taxon>Spiralia</taxon>
        <taxon>Gnathifera</taxon>
        <taxon>Rotifera</taxon>
        <taxon>Eurotatoria</taxon>
        <taxon>Monogononta</taxon>
        <taxon>Pseudotrocha</taxon>
        <taxon>Ploima</taxon>
        <taxon>Brachionidae</taxon>
        <taxon>Brachionus</taxon>
    </lineage>
</organism>
<dbReference type="AlphaFoldDB" id="A0A3M7T035"/>
<proteinExistence type="predicted"/>
<reference evidence="1 2" key="1">
    <citation type="journal article" date="2018" name="Sci. Rep.">
        <title>Genomic signatures of local adaptation to the degree of environmental predictability in rotifers.</title>
        <authorList>
            <person name="Franch-Gras L."/>
            <person name="Hahn C."/>
            <person name="Garcia-Roger E.M."/>
            <person name="Carmona M.J."/>
            <person name="Serra M."/>
            <person name="Gomez A."/>
        </authorList>
    </citation>
    <scope>NUCLEOTIDE SEQUENCE [LARGE SCALE GENOMIC DNA]</scope>
    <source>
        <strain evidence="1">HYR1</strain>
    </source>
</reference>
<protein>
    <submittedName>
        <fullName evidence="1">Uncharacterized protein</fullName>
    </submittedName>
</protein>
<dbReference type="Proteomes" id="UP000276133">
    <property type="component" value="Unassembled WGS sequence"/>
</dbReference>
<evidence type="ECO:0000313" key="1">
    <source>
        <dbReference type="EMBL" id="RNA41337.1"/>
    </source>
</evidence>
<name>A0A3M7T035_BRAPC</name>
<comment type="caution">
    <text evidence="1">The sequence shown here is derived from an EMBL/GenBank/DDBJ whole genome shotgun (WGS) entry which is preliminary data.</text>
</comment>
<accession>A0A3M7T035</accession>
<keyword evidence="2" id="KW-1185">Reference proteome</keyword>
<sequence>MKTNKFKNKKWNALPATVTDADSVNKFKNGYDAFRSTFFIRNCFSMCYVQGATIGDLLVGHLRKLVLL</sequence>